<proteinExistence type="predicted"/>
<evidence type="ECO:0000313" key="2">
    <source>
        <dbReference type="Proteomes" id="UP001642520"/>
    </source>
</evidence>
<protein>
    <submittedName>
        <fullName evidence="1">Uncharacterized protein</fullName>
    </submittedName>
</protein>
<gene>
    <name evidence="1" type="ORF">XYLVIOL_LOCUS6885</name>
</gene>
<keyword evidence="2" id="KW-1185">Reference proteome</keyword>
<name>A0ABP1NY96_XYLVO</name>
<reference evidence="1 2" key="1">
    <citation type="submission" date="2024-08" db="EMBL/GenBank/DDBJ databases">
        <authorList>
            <person name="Will J Nash"/>
            <person name="Angela Man"/>
            <person name="Seanna McTaggart"/>
            <person name="Kendall Baker"/>
            <person name="Tom Barker"/>
            <person name="Leah Catchpole"/>
            <person name="Alex Durrant"/>
            <person name="Karim Gharbi"/>
            <person name="Naomi Irish"/>
            <person name="Gemy Kaithakottil"/>
            <person name="Debby Ku"/>
            <person name="Aaliyah Providence"/>
            <person name="Felix Shaw"/>
            <person name="David Swarbreck"/>
            <person name="Chris Watkins"/>
            <person name="Ann M. McCartney"/>
            <person name="Giulio Formenti"/>
            <person name="Alice Mouton"/>
            <person name="Noel Vella"/>
            <person name="Bjorn M von Reumont"/>
            <person name="Adriana Vella"/>
            <person name="Wilfried Haerty"/>
        </authorList>
    </citation>
    <scope>NUCLEOTIDE SEQUENCE [LARGE SCALE GENOMIC DNA]</scope>
</reference>
<dbReference type="Proteomes" id="UP001642520">
    <property type="component" value="Unassembled WGS sequence"/>
</dbReference>
<sequence length="97" mass="10798">MLSATFGRVCIGVPAPPCHNASRDVISADDPHYSNSQRINFPSNSDKNDQNDCTIRFLERNPAALQSLCGSMQIGLTRHLQTHLNTLVTNYYTYLSL</sequence>
<evidence type="ECO:0000313" key="1">
    <source>
        <dbReference type="EMBL" id="CAL7944849.1"/>
    </source>
</evidence>
<comment type="caution">
    <text evidence="1">The sequence shown here is derived from an EMBL/GenBank/DDBJ whole genome shotgun (WGS) entry which is preliminary data.</text>
</comment>
<dbReference type="EMBL" id="CAXAJV020001293">
    <property type="protein sequence ID" value="CAL7944849.1"/>
    <property type="molecule type" value="Genomic_DNA"/>
</dbReference>
<organism evidence="1 2">
    <name type="scientific">Xylocopa violacea</name>
    <name type="common">Violet carpenter bee</name>
    <name type="synonym">Apis violacea</name>
    <dbReference type="NCBI Taxonomy" id="135666"/>
    <lineage>
        <taxon>Eukaryota</taxon>
        <taxon>Metazoa</taxon>
        <taxon>Ecdysozoa</taxon>
        <taxon>Arthropoda</taxon>
        <taxon>Hexapoda</taxon>
        <taxon>Insecta</taxon>
        <taxon>Pterygota</taxon>
        <taxon>Neoptera</taxon>
        <taxon>Endopterygota</taxon>
        <taxon>Hymenoptera</taxon>
        <taxon>Apocrita</taxon>
        <taxon>Aculeata</taxon>
        <taxon>Apoidea</taxon>
        <taxon>Anthophila</taxon>
        <taxon>Apidae</taxon>
        <taxon>Xylocopa</taxon>
        <taxon>Xylocopa</taxon>
    </lineage>
</organism>
<accession>A0ABP1NY96</accession>